<sequence>MRVKGTPSGFLPLQVGGWLAFAGAMSLGRVGEYAPAAILVIETAFAALGFLTTLLLQRVYAKVRVAAGSSLHTMVLTGVSSYLGGMLWTASFYYYLRHVAPLILVRLDAHARLPELQGPVLDNTVYNSLALLAWSALYVSLLNREALQEQREQALRALAEARDAQLRMLAYQLNPHFLFNTLNSLRALIDEDRGRARQMVTELAGFLRYSLVERPLQLTRLSEELEAVRGYLAIESIRFEERLEVRVEVEAEAEECLVPAFLLNPLVENALKHGASPGPGEPLRVWLRAASRDGRLRISVENTGTLAPPAAADGAGSRFARPERLLGTGVGLRNVRARLEYQYPAAHRIDIDERDGVVRLSLDLPAVHAEPAGRAGGVRHLAGAGVPATQGW</sequence>
<proteinExistence type="predicted"/>
<dbReference type="InterPro" id="IPR050640">
    <property type="entry name" value="Bact_2-comp_sensor_kinase"/>
</dbReference>
<evidence type="ECO:0000259" key="3">
    <source>
        <dbReference type="Pfam" id="PF06580"/>
    </source>
</evidence>
<protein>
    <submittedName>
        <fullName evidence="4">Uncharacterized protein</fullName>
    </submittedName>
</protein>
<dbReference type="AlphaFoldDB" id="A0A6J4MR28"/>
<dbReference type="InterPro" id="IPR010559">
    <property type="entry name" value="Sig_transdc_His_kin_internal"/>
</dbReference>
<keyword evidence="1" id="KW-0472">Membrane</keyword>
<feature type="transmembrane region" description="Helical" evidence="1">
    <location>
        <begin position="36"/>
        <end position="61"/>
    </location>
</feature>
<dbReference type="GO" id="GO:0000155">
    <property type="term" value="F:phosphorelay sensor kinase activity"/>
    <property type="evidence" value="ECO:0007669"/>
    <property type="project" value="InterPro"/>
</dbReference>
<dbReference type="Pfam" id="PF06580">
    <property type="entry name" value="His_kinase"/>
    <property type="match status" value="1"/>
</dbReference>
<dbReference type="InterPro" id="IPR003594">
    <property type="entry name" value="HATPase_dom"/>
</dbReference>
<keyword evidence="1" id="KW-1133">Transmembrane helix</keyword>
<accession>A0A6J4MR28</accession>
<evidence type="ECO:0000259" key="2">
    <source>
        <dbReference type="Pfam" id="PF02518"/>
    </source>
</evidence>
<dbReference type="EMBL" id="CADCTW010000221">
    <property type="protein sequence ID" value="CAA9366434.1"/>
    <property type="molecule type" value="Genomic_DNA"/>
</dbReference>
<dbReference type="GO" id="GO:0016020">
    <property type="term" value="C:membrane"/>
    <property type="evidence" value="ECO:0007669"/>
    <property type="project" value="InterPro"/>
</dbReference>
<keyword evidence="1" id="KW-0812">Transmembrane</keyword>
<dbReference type="InterPro" id="IPR036890">
    <property type="entry name" value="HATPase_C_sf"/>
</dbReference>
<feature type="domain" description="Histidine kinase/HSP90-like ATPase" evidence="2">
    <location>
        <begin position="263"/>
        <end position="353"/>
    </location>
</feature>
<evidence type="ECO:0000313" key="4">
    <source>
        <dbReference type="EMBL" id="CAA9366434.1"/>
    </source>
</evidence>
<gene>
    <name evidence="4" type="ORF">AVDCRST_MAG68-4892</name>
</gene>
<organism evidence="4">
    <name type="scientific">uncultured Gemmatimonadota bacterium</name>
    <dbReference type="NCBI Taxonomy" id="203437"/>
    <lineage>
        <taxon>Bacteria</taxon>
        <taxon>Pseudomonadati</taxon>
        <taxon>Gemmatimonadota</taxon>
        <taxon>environmental samples</taxon>
    </lineage>
</organism>
<dbReference type="Pfam" id="PF02518">
    <property type="entry name" value="HATPase_c"/>
    <property type="match status" value="1"/>
</dbReference>
<feature type="transmembrane region" description="Helical" evidence="1">
    <location>
        <begin position="73"/>
        <end position="96"/>
    </location>
</feature>
<dbReference type="PANTHER" id="PTHR34220">
    <property type="entry name" value="SENSOR HISTIDINE KINASE YPDA"/>
    <property type="match status" value="1"/>
</dbReference>
<dbReference type="PANTHER" id="PTHR34220:SF7">
    <property type="entry name" value="SENSOR HISTIDINE KINASE YPDA"/>
    <property type="match status" value="1"/>
</dbReference>
<dbReference type="SUPFAM" id="SSF55874">
    <property type="entry name" value="ATPase domain of HSP90 chaperone/DNA topoisomerase II/histidine kinase"/>
    <property type="match status" value="1"/>
</dbReference>
<evidence type="ECO:0000256" key="1">
    <source>
        <dbReference type="SAM" id="Phobius"/>
    </source>
</evidence>
<name>A0A6J4MR28_9BACT</name>
<dbReference type="Gene3D" id="3.30.565.10">
    <property type="entry name" value="Histidine kinase-like ATPase, C-terminal domain"/>
    <property type="match status" value="1"/>
</dbReference>
<reference evidence="4" key="1">
    <citation type="submission" date="2020-02" db="EMBL/GenBank/DDBJ databases">
        <authorList>
            <person name="Meier V. D."/>
        </authorList>
    </citation>
    <scope>NUCLEOTIDE SEQUENCE</scope>
    <source>
        <strain evidence="4">AVDCRST_MAG68</strain>
    </source>
</reference>
<feature type="domain" description="Signal transduction histidine kinase internal region" evidence="3">
    <location>
        <begin position="164"/>
        <end position="243"/>
    </location>
</feature>